<accession>A0AAD4UQY3</accession>
<gene>
    <name evidence="1" type="ORF">L3X38_000008</name>
</gene>
<evidence type="ECO:0000313" key="2">
    <source>
        <dbReference type="Proteomes" id="UP001054821"/>
    </source>
</evidence>
<keyword evidence="2" id="KW-1185">Reference proteome</keyword>
<evidence type="ECO:0000313" key="1">
    <source>
        <dbReference type="EMBL" id="KAI5311343.1"/>
    </source>
</evidence>
<dbReference type="Proteomes" id="UP001054821">
    <property type="component" value="Unassembled WGS sequence"/>
</dbReference>
<protein>
    <submittedName>
        <fullName evidence="1">Uncharacterized protein</fullName>
    </submittedName>
</protein>
<comment type="caution">
    <text evidence="1">The sequence shown here is derived from an EMBL/GenBank/DDBJ whole genome shotgun (WGS) entry which is preliminary data.</text>
</comment>
<dbReference type="AlphaFoldDB" id="A0AAD4UQY3"/>
<proteinExistence type="predicted"/>
<name>A0AAD4UQY3_PRUDU</name>
<reference evidence="1 2" key="1">
    <citation type="journal article" date="2022" name="G3 (Bethesda)">
        <title>Whole-genome sequence and methylome profiling of the almond [Prunus dulcis (Mill.) D.A. Webb] cultivar 'Nonpareil'.</title>
        <authorList>
            <person name="D'Amico-Willman K.M."/>
            <person name="Ouma W.Z."/>
            <person name="Meulia T."/>
            <person name="Sideli G.M."/>
            <person name="Gradziel T.M."/>
            <person name="Fresnedo-Ramirez J."/>
        </authorList>
    </citation>
    <scope>NUCLEOTIDE SEQUENCE [LARGE SCALE GENOMIC DNA]</scope>
    <source>
        <strain evidence="1">Clone GOH B32 T37-40</strain>
    </source>
</reference>
<dbReference type="EMBL" id="JAJFAZ020000026">
    <property type="protein sequence ID" value="KAI5311343.1"/>
    <property type="molecule type" value="Genomic_DNA"/>
</dbReference>
<sequence length="88" mass="10253">MEPHFGYVIVNTHWNKFHEEFTASEQQSMAKKASAIAAKDKGRRLLHECTEKQKVVMKSRLEQGRLNLLMEWRFGLEEDYGPTVGDDQ</sequence>
<organism evidence="1 2">
    <name type="scientific">Prunus dulcis</name>
    <name type="common">Almond</name>
    <name type="synonym">Amygdalus dulcis</name>
    <dbReference type="NCBI Taxonomy" id="3755"/>
    <lineage>
        <taxon>Eukaryota</taxon>
        <taxon>Viridiplantae</taxon>
        <taxon>Streptophyta</taxon>
        <taxon>Embryophyta</taxon>
        <taxon>Tracheophyta</taxon>
        <taxon>Spermatophyta</taxon>
        <taxon>Magnoliopsida</taxon>
        <taxon>eudicotyledons</taxon>
        <taxon>Gunneridae</taxon>
        <taxon>Pentapetalae</taxon>
        <taxon>rosids</taxon>
        <taxon>fabids</taxon>
        <taxon>Rosales</taxon>
        <taxon>Rosaceae</taxon>
        <taxon>Amygdaloideae</taxon>
        <taxon>Amygdaleae</taxon>
        <taxon>Prunus</taxon>
    </lineage>
</organism>